<sequence length="577" mass="62845">MRKSRFLMAIIAVAMVSFLLMPGQRASAQSDLENAISYEACLAFNRAKIDGIELRLREAISRSDAAWRELEKQTRLFQTQAERHGKQLEEMAKERDRLLSDIADKKKLHDAFVDHARQLTAIAGLESALTYKQTAGGRSIVDPQRLQYPDTDDRAINKTYSDLRSAAGDLERAHLAYDKAKPRLSVSGMQHGLEELEARLDTARQDFSNAIEAENRSRQEDIDFVPMKCTPPDNGSTEAVEAGPDPYGGFDPERDGMASCPVSDEEPVVTRPPGFENMTPEQILNALSGIEAQIRKQLLPLKPPAGDEKPTETAKPEKPAVRTSAGACGWSRETICGRFGNQAGICSPFVEAARNACAAGRQGGSTAQCETACAARAELAEAAFGLRDFAISFVEKVGKPEPDLREFQFELEVARARRVAYELDLSFRVIQIYTNADTGAIVQHDGPYFEPRPPLVHTGEIGADPLPGQVAELKRLKQREEAAAEALAAEQAKANTDPHREWRAQAISVWQNSTGGGFDACRSSGDIVAALGQCKALCQAQGMSGGPAQATDVCRQASGTLGMLMQPGVERWLSPCS</sequence>
<protein>
    <submittedName>
        <fullName evidence="2">Uncharacterized protein</fullName>
    </submittedName>
</protein>
<keyword evidence="1" id="KW-0175">Coiled coil</keyword>
<evidence type="ECO:0000313" key="3">
    <source>
        <dbReference type="Proteomes" id="UP000219465"/>
    </source>
</evidence>
<keyword evidence="3" id="KW-1185">Reference proteome</keyword>
<organism evidence="2 3">
    <name type="scientific">Hoeflea halophila</name>
    <dbReference type="NCBI Taxonomy" id="714899"/>
    <lineage>
        <taxon>Bacteria</taxon>
        <taxon>Pseudomonadati</taxon>
        <taxon>Pseudomonadota</taxon>
        <taxon>Alphaproteobacteria</taxon>
        <taxon>Hyphomicrobiales</taxon>
        <taxon>Rhizobiaceae</taxon>
        <taxon>Hoeflea</taxon>
    </lineage>
</organism>
<evidence type="ECO:0000256" key="1">
    <source>
        <dbReference type="SAM" id="Coils"/>
    </source>
</evidence>
<gene>
    <name evidence="2" type="ORF">SAMN05877838_3464</name>
</gene>
<evidence type="ECO:0000313" key="2">
    <source>
        <dbReference type="EMBL" id="SOE18536.1"/>
    </source>
</evidence>
<dbReference type="Proteomes" id="UP000219465">
    <property type="component" value="Unassembled WGS sequence"/>
</dbReference>
<reference evidence="3" key="1">
    <citation type="submission" date="2017-08" db="EMBL/GenBank/DDBJ databases">
        <authorList>
            <person name="Varghese N."/>
            <person name="Submissions S."/>
        </authorList>
    </citation>
    <scope>NUCLEOTIDE SEQUENCE [LARGE SCALE GENOMIC DNA]</scope>
    <source>
        <strain evidence="3">KCTC 23107</strain>
    </source>
</reference>
<name>A0A286IFX8_9HYPH</name>
<proteinExistence type="predicted"/>
<dbReference type="EMBL" id="OCPC01000005">
    <property type="protein sequence ID" value="SOE18536.1"/>
    <property type="molecule type" value="Genomic_DNA"/>
</dbReference>
<dbReference type="RefSeq" id="WP_143439062.1">
    <property type="nucleotide sequence ID" value="NZ_OCPC01000005.1"/>
</dbReference>
<dbReference type="OrthoDB" id="8451278at2"/>
<accession>A0A286IFX8</accession>
<feature type="coiled-coil region" evidence="1">
    <location>
        <begin position="186"/>
        <end position="213"/>
    </location>
</feature>
<dbReference type="AlphaFoldDB" id="A0A286IFX8"/>
<feature type="coiled-coil region" evidence="1">
    <location>
        <begin position="81"/>
        <end position="108"/>
    </location>
</feature>